<name>A0ACC2K8F1_PERAE</name>
<evidence type="ECO:0000313" key="1">
    <source>
        <dbReference type="EMBL" id="KAJ8617385.1"/>
    </source>
</evidence>
<accession>A0ACC2K8F1</accession>
<sequence>MWEEGWNSIIDGEPDDTAHHSDEYLAWYRGITRLRIGRGMGAMDASRNVVKDQSVVKVRAFVERVIASFGTIDENTGSTILYKVIRLVHSKLTKFHASYAAGFDKLDIEECLKDETNEAQQVKNSEIRYTL</sequence>
<dbReference type="Proteomes" id="UP001234297">
    <property type="component" value="Chromosome 4"/>
</dbReference>
<gene>
    <name evidence="1" type="ORF">MRB53_013571</name>
</gene>
<keyword evidence="2" id="KW-1185">Reference proteome</keyword>
<comment type="caution">
    <text evidence="1">The sequence shown here is derived from an EMBL/GenBank/DDBJ whole genome shotgun (WGS) entry which is preliminary data.</text>
</comment>
<proteinExistence type="predicted"/>
<organism evidence="1 2">
    <name type="scientific">Persea americana</name>
    <name type="common">Avocado</name>
    <dbReference type="NCBI Taxonomy" id="3435"/>
    <lineage>
        <taxon>Eukaryota</taxon>
        <taxon>Viridiplantae</taxon>
        <taxon>Streptophyta</taxon>
        <taxon>Embryophyta</taxon>
        <taxon>Tracheophyta</taxon>
        <taxon>Spermatophyta</taxon>
        <taxon>Magnoliopsida</taxon>
        <taxon>Magnoliidae</taxon>
        <taxon>Laurales</taxon>
        <taxon>Lauraceae</taxon>
        <taxon>Persea</taxon>
    </lineage>
</organism>
<dbReference type="EMBL" id="CM056812">
    <property type="protein sequence ID" value="KAJ8617385.1"/>
    <property type="molecule type" value="Genomic_DNA"/>
</dbReference>
<protein>
    <submittedName>
        <fullName evidence="1">Uncharacterized protein</fullName>
    </submittedName>
</protein>
<reference evidence="1 2" key="1">
    <citation type="journal article" date="2022" name="Hortic Res">
        <title>A haplotype resolved chromosomal level avocado genome allows analysis of novel avocado genes.</title>
        <authorList>
            <person name="Nath O."/>
            <person name="Fletcher S.J."/>
            <person name="Hayward A."/>
            <person name="Shaw L.M."/>
            <person name="Masouleh A.K."/>
            <person name="Furtado A."/>
            <person name="Henry R.J."/>
            <person name="Mitter N."/>
        </authorList>
    </citation>
    <scope>NUCLEOTIDE SEQUENCE [LARGE SCALE GENOMIC DNA]</scope>
    <source>
        <strain evidence="2">cv. Hass</strain>
    </source>
</reference>
<evidence type="ECO:0000313" key="2">
    <source>
        <dbReference type="Proteomes" id="UP001234297"/>
    </source>
</evidence>